<dbReference type="PANTHER" id="PTHR13096">
    <property type="entry name" value="MINA53 MYC INDUCED NUCLEAR ANTIGEN"/>
    <property type="match status" value="1"/>
</dbReference>
<dbReference type="RefSeq" id="WP_377300904.1">
    <property type="nucleotide sequence ID" value="NZ_CP180191.1"/>
</dbReference>
<comment type="caution">
    <text evidence="6">The sequence shown here is derived from an EMBL/GenBank/DDBJ whole genome shotgun (WGS) entry which is preliminary data.</text>
</comment>
<feature type="domain" description="JmjC" evidence="5">
    <location>
        <begin position="125"/>
        <end position="252"/>
    </location>
</feature>
<dbReference type="PANTHER" id="PTHR13096:SF8">
    <property type="entry name" value="RIBOSOMAL OXYGENASE 1"/>
    <property type="match status" value="1"/>
</dbReference>
<feature type="compositionally biased region" description="Low complexity" evidence="4">
    <location>
        <begin position="11"/>
        <end position="30"/>
    </location>
</feature>
<dbReference type="InterPro" id="IPR039994">
    <property type="entry name" value="NO66-like"/>
</dbReference>
<feature type="region of interest" description="Disordered" evidence="4">
    <location>
        <begin position="1"/>
        <end position="30"/>
    </location>
</feature>
<sequence length="419" mass="45906">MPAKQPAKSVANPSRKPASARAARSATHAPADAGAALGGLSPAQFMREFFHRKPLLIRQAIPGFTAPVDAQRIAELAARPDVESRLITNFDGQWQLKRGPIKRLPPTSKPDWTVLVQGVNLHEDAAHALMQRFSFIERLRMDDLMISLASTGGGVGPHFDSYDVFLLQGAGRRRWRISSQKDLTLVDGLPLKILAKFKPTDEFVLEPGDMLYLPPSVAHEGVALDDGCLTYSIGFRTATHQDALAEFYEKFAESLDIPGRFSNLQTEPTSTPGMLPEQLVADLAALVDQHRPTREDLVLWLGESLTEPKPTTPFTPQPGSLENGLRLARQTVASYSGRWFFMNGLSWEVSGGDAKLLRHLADTSALDATQWRSASSALQDQFNYWQEIGWIQPLPSAASPAAPQVTVQAASPSRARRTG</sequence>
<keyword evidence="3" id="KW-0408">Iron</keyword>
<evidence type="ECO:0000313" key="7">
    <source>
        <dbReference type="Proteomes" id="UP001595556"/>
    </source>
</evidence>
<proteinExistence type="predicted"/>
<dbReference type="SUPFAM" id="SSF51197">
    <property type="entry name" value="Clavaminate synthase-like"/>
    <property type="match status" value="1"/>
</dbReference>
<reference evidence="7" key="1">
    <citation type="journal article" date="2019" name="Int. J. Syst. Evol. Microbiol.">
        <title>The Global Catalogue of Microorganisms (GCM) 10K type strain sequencing project: providing services to taxonomists for standard genome sequencing and annotation.</title>
        <authorList>
            <consortium name="The Broad Institute Genomics Platform"/>
            <consortium name="The Broad Institute Genome Sequencing Center for Infectious Disease"/>
            <person name="Wu L."/>
            <person name="Ma J."/>
        </authorList>
    </citation>
    <scope>NUCLEOTIDE SEQUENCE [LARGE SCALE GENOMIC DNA]</scope>
    <source>
        <strain evidence="7">KCTC 52168</strain>
    </source>
</reference>
<feature type="region of interest" description="Disordered" evidence="4">
    <location>
        <begin position="397"/>
        <end position="419"/>
    </location>
</feature>
<keyword evidence="7" id="KW-1185">Reference proteome</keyword>
<dbReference type="EMBL" id="JBHRTI010000003">
    <property type="protein sequence ID" value="MFC3146579.1"/>
    <property type="molecule type" value="Genomic_DNA"/>
</dbReference>
<dbReference type="Gene3D" id="3.40.366.30">
    <property type="entry name" value="50S ribosomal protein L16 arginine hydroxylase, Chain A, Domain 2"/>
    <property type="match status" value="1"/>
</dbReference>
<dbReference type="SMART" id="SM00558">
    <property type="entry name" value="JmjC"/>
    <property type="match status" value="1"/>
</dbReference>
<evidence type="ECO:0000256" key="4">
    <source>
        <dbReference type="SAM" id="MobiDB-lite"/>
    </source>
</evidence>
<comment type="cofactor">
    <cofactor evidence="1">
        <name>Fe(2+)</name>
        <dbReference type="ChEBI" id="CHEBI:29033"/>
    </cofactor>
</comment>
<evidence type="ECO:0000256" key="3">
    <source>
        <dbReference type="ARBA" id="ARBA00023004"/>
    </source>
</evidence>
<gene>
    <name evidence="6" type="ORF">ACFOEN_02855</name>
</gene>
<organism evidence="6 7">
    <name type="scientific">Piscinibacterium candidicorallinum</name>
    <dbReference type="NCBI Taxonomy" id="1793872"/>
    <lineage>
        <taxon>Bacteria</taxon>
        <taxon>Pseudomonadati</taxon>
        <taxon>Pseudomonadota</taxon>
        <taxon>Betaproteobacteria</taxon>
        <taxon>Burkholderiales</taxon>
        <taxon>Piscinibacterium</taxon>
    </lineage>
</organism>
<evidence type="ECO:0000256" key="1">
    <source>
        <dbReference type="ARBA" id="ARBA00001954"/>
    </source>
</evidence>
<dbReference type="Proteomes" id="UP001595556">
    <property type="component" value="Unassembled WGS sequence"/>
</dbReference>
<dbReference type="Gene3D" id="2.60.120.650">
    <property type="entry name" value="Cupin"/>
    <property type="match status" value="1"/>
</dbReference>
<evidence type="ECO:0000313" key="6">
    <source>
        <dbReference type="EMBL" id="MFC3146579.1"/>
    </source>
</evidence>
<evidence type="ECO:0000256" key="2">
    <source>
        <dbReference type="ARBA" id="ARBA00022723"/>
    </source>
</evidence>
<keyword evidence="2" id="KW-0479">Metal-binding</keyword>
<dbReference type="InterPro" id="IPR003347">
    <property type="entry name" value="JmjC_dom"/>
</dbReference>
<protein>
    <submittedName>
        <fullName evidence="6">JmjC domain-containing protein</fullName>
    </submittedName>
</protein>
<evidence type="ECO:0000259" key="5">
    <source>
        <dbReference type="PROSITE" id="PS51184"/>
    </source>
</evidence>
<accession>A0ABV7GY53</accession>
<dbReference type="PROSITE" id="PS51184">
    <property type="entry name" value="JMJC"/>
    <property type="match status" value="1"/>
</dbReference>
<dbReference type="Pfam" id="PF08007">
    <property type="entry name" value="JmjC_2"/>
    <property type="match status" value="1"/>
</dbReference>
<feature type="compositionally biased region" description="Low complexity" evidence="4">
    <location>
        <begin position="397"/>
        <end position="412"/>
    </location>
</feature>
<name>A0ABV7GY53_9BURK</name>